<reference evidence="3" key="1">
    <citation type="submission" date="2017-08" db="EMBL/GenBank/DDBJ databases">
        <authorList>
            <person name="Grouzdev D.S."/>
            <person name="Gaisin V.A."/>
            <person name="Rysina M.S."/>
            <person name="Gorlenko V.M."/>
        </authorList>
    </citation>
    <scope>NUCLEOTIDE SEQUENCE [LARGE SCALE GENOMIC DNA]</scope>
    <source>
        <strain evidence="3">Kir15-3F</strain>
    </source>
</reference>
<feature type="domain" description="Peptidase C45 hydrolase" evidence="1">
    <location>
        <begin position="123"/>
        <end position="315"/>
    </location>
</feature>
<dbReference type="EMBL" id="NQWI01000085">
    <property type="protein sequence ID" value="PDW02146.1"/>
    <property type="molecule type" value="Genomic_DNA"/>
</dbReference>
<proteinExistence type="predicted"/>
<protein>
    <submittedName>
        <fullName evidence="2">Peptidase C45</fullName>
    </submittedName>
</protein>
<dbReference type="Gene3D" id="3.60.60.10">
    <property type="entry name" value="Penicillin V Acylase, Chain A"/>
    <property type="match status" value="1"/>
</dbReference>
<dbReference type="PANTHER" id="PTHR34180:SF1">
    <property type="entry name" value="BETA-ALANYL-DOPAMINE_CARCININE HYDROLASE"/>
    <property type="match status" value="1"/>
</dbReference>
<evidence type="ECO:0000259" key="1">
    <source>
        <dbReference type="Pfam" id="PF03417"/>
    </source>
</evidence>
<evidence type="ECO:0000313" key="2">
    <source>
        <dbReference type="EMBL" id="PDW02146.1"/>
    </source>
</evidence>
<dbReference type="AlphaFoldDB" id="A0A2A6RGY1"/>
<name>A0A2A6RGY1_9CHLR</name>
<dbReference type="InterPro" id="IPR047794">
    <property type="entry name" value="C45_proenzyme-like"/>
</dbReference>
<organism evidence="2 3">
    <name type="scientific">Candidatus Viridilinea mediisalina</name>
    <dbReference type="NCBI Taxonomy" id="2024553"/>
    <lineage>
        <taxon>Bacteria</taxon>
        <taxon>Bacillati</taxon>
        <taxon>Chloroflexota</taxon>
        <taxon>Chloroflexia</taxon>
        <taxon>Chloroflexales</taxon>
        <taxon>Chloroflexineae</taxon>
        <taxon>Oscillochloridaceae</taxon>
        <taxon>Candidatus Viridilinea</taxon>
    </lineage>
</organism>
<comment type="caution">
    <text evidence="2">The sequence shown here is derived from an EMBL/GenBank/DDBJ whole genome shotgun (WGS) entry which is preliminary data.</text>
</comment>
<dbReference type="OrthoDB" id="8109453at2"/>
<dbReference type="InterPro" id="IPR005079">
    <property type="entry name" value="Peptidase_C45_hydrolase"/>
</dbReference>
<dbReference type="Pfam" id="PF03417">
    <property type="entry name" value="AAT"/>
    <property type="match status" value="1"/>
</dbReference>
<gene>
    <name evidence="2" type="ORF">CJ255_15490</name>
</gene>
<keyword evidence="3" id="KW-1185">Reference proteome</keyword>
<dbReference type="InterPro" id="IPR047801">
    <property type="entry name" value="Peptidase_C45"/>
</dbReference>
<evidence type="ECO:0000313" key="3">
    <source>
        <dbReference type="Proteomes" id="UP000220527"/>
    </source>
</evidence>
<dbReference type="NCBIfam" id="NF040521">
    <property type="entry name" value="C45_proenzyme"/>
    <property type="match status" value="1"/>
</dbReference>
<dbReference type="Gene3D" id="1.10.10.2120">
    <property type="match status" value="1"/>
</dbReference>
<sequence length="359" mass="40066">MTLPLVCLTGSPYEQGLLHGEALREQIAWNLNLYFARFERELNLSHSETLARAWRYAEAIQVQSPAYYAGMRGIAEGSGFDLAAIAALNVRYELFYDEFTEKPLPDGCTAFALLPEATLEGHLIIGENWDWIAGVRGAILQTQEADGFATLSFTEAGIFGGKIGFNSAGLGLLINGLTSQDDDWARLRRPFHVRCYEILRCHHLEAAARVVTGEDRSCSANFLLAQAPDRVLNIESSAQKVGLSRCQHGYLVHANHFVNPTALGIIERNIEDKPHSPHRHARLEHLLHTNQPLALADVQAILRDHEDYPYSVCFHIDPSEPEEHHYESVISAIIDLTTKRFYVSDGPPCQAPYVTYSLS</sequence>
<dbReference type="RefSeq" id="WP_097645003.1">
    <property type="nucleotide sequence ID" value="NZ_NQWI01000085.1"/>
</dbReference>
<dbReference type="PANTHER" id="PTHR34180">
    <property type="entry name" value="PEPTIDASE C45"/>
    <property type="match status" value="1"/>
</dbReference>
<accession>A0A2A6RGY1</accession>
<dbReference type="Proteomes" id="UP000220527">
    <property type="component" value="Unassembled WGS sequence"/>
</dbReference>